<name>A0A318KNU6_9FIRM</name>
<dbReference type="EMBL" id="QJKH01000005">
    <property type="protein sequence ID" value="PXX79714.1"/>
    <property type="molecule type" value="Genomic_DNA"/>
</dbReference>
<accession>A0A318KNU6</accession>
<proteinExistence type="predicted"/>
<dbReference type="InterPro" id="IPR001387">
    <property type="entry name" value="Cro/C1-type_HTH"/>
</dbReference>
<dbReference type="OrthoDB" id="9805309at2"/>
<comment type="caution">
    <text evidence="2">The sequence shown here is derived from an EMBL/GenBank/DDBJ whole genome shotgun (WGS) entry which is preliminary data.</text>
</comment>
<keyword evidence="3" id="KW-1185">Reference proteome</keyword>
<sequence>MINDFGVVKIHLGELLDKSGMSKNKFCNLAQMQRSQVKNYCNNTVSRVDLETVARICAVLECDITDLLEYIPSKDK</sequence>
<dbReference type="RefSeq" id="WP_022937092.1">
    <property type="nucleotide sequence ID" value="NZ_CABKRQ010000002.1"/>
</dbReference>
<dbReference type="GO" id="GO:0003677">
    <property type="term" value="F:DNA binding"/>
    <property type="evidence" value="ECO:0007669"/>
    <property type="project" value="InterPro"/>
</dbReference>
<dbReference type="Proteomes" id="UP000247612">
    <property type="component" value="Unassembled WGS sequence"/>
</dbReference>
<feature type="domain" description="HTH cro/C1-type" evidence="1">
    <location>
        <begin position="14"/>
        <end position="67"/>
    </location>
</feature>
<evidence type="ECO:0000313" key="2">
    <source>
        <dbReference type="EMBL" id="PXX79714.1"/>
    </source>
</evidence>
<dbReference type="AlphaFoldDB" id="A0A318KNU6"/>
<protein>
    <submittedName>
        <fullName evidence="2">Putative transcriptional regulator</fullName>
    </submittedName>
</protein>
<dbReference type="InterPro" id="IPR010982">
    <property type="entry name" value="Lambda_DNA-bd_dom_sf"/>
</dbReference>
<gene>
    <name evidence="2" type="ORF">DES51_105188</name>
</gene>
<dbReference type="Pfam" id="PF13443">
    <property type="entry name" value="HTH_26"/>
    <property type="match status" value="1"/>
</dbReference>
<dbReference type="STRING" id="1034346.GCA_000313565_00780"/>
<evidence type="ECO:0000313" key="3">
    <source>
        <dbReference type="Proteomes" id="UP000247612"/>
    </source>
</evidence>
<evidence type="ECO:0000259" key="1">
    <source>
        <dbReference type="PROSITE" id="PS50943"/>
    </source>
</evidence>
<organism evidence="2 3">
    <name type="scientific">Dielma fastidiosa</name>
    <dbReference type="NCBI Taxonomy" id="1034346"/>
    <lineage>
        <taxon>Bacteria</taxon>
        <taxon>Bacillati</taxon>
        <taxon>Bacillota</taxon>
        <taxon>Erysipelotrichia</taxon>
        <taxon>Erysipelotrichales</taxon>
        <taxon>Erysipelotrichaceae</taxon>
        <taxon>Dielma</taxon>
    </lineage>
</organism>
<dbReference type="Gene3D" id="1.10.260.40">
    <property type="entry name" value="lambda repressor-like DNA-binding domains"/>
    <property type="match status" value="1"/>
</dbReference>
<reference evidence="2 3" key="1">
    <citation type="submission" date="2018-05" db="EMBL/GenBank/DDBJ databases">
        <title>Genomic Encyclopedia of Type Strains, Phase IV (KMG-IV): sequencing the most valuable type-strain genomes for metagenomic binning, comparative biology and taxonomic classification.</title>
        <authorList>
            <person name="Goeker M."/>
        </authorList>
    </citation>
    <scope>NUCLEOTIDE SEQUENCE [LARGE SCALE GENOMIC DNA]</scope>
    <source>
        <strain evidence="2 3">JC118</strain>
    </source>
</reference>
<dbReference type="SUPFAM" id="SSF47413">
    <property type="entry name" value="lambda repressor-like DNA-binding domains"/>
    <property type="match status" value="1"/>
</dbReference>
<dbReference type="PROSITE" id="PS50943">
    <property type="entry name" value="HTH_CROC1"/>
    <property type="match status" value="1"/>
</dbReference>